<evidence type="ECO:0000259" key="3">
    <source>
        <dbReference type="PROSITE" id="PS50222"/>
    </source>
</evidence>
<dbReference type="SUPFAM" id="SSF47473">
    <property type="entry name" value="EF-hand"/>
    <property type="match status" value="1"/>
</dbReference>
<dbReference type="GO" id="GO:0016460">
    <property type="term" value="C:myosin II complex"/>
    <property type="evidence" value="ECO:0007669"/>
    <property type="project" value="TreeGrafter"/>
</dbReference>
<protein>
    <submittedName>
        <fullName evidence="4">CALM</fullName>
    </submittedName>
</protein>
<dbReference type="EMBL" id="CAJPWZ010002318">
    <property type="protein sequence ID" value="CAG2235466.1"/>
    <property type="molecule type" value="Genomic_DNA"/>
</dbReference>
<dbReference type="PROSITE" id="PS50222">
    <property type="entry name" value="EF_HAND_2"/>
    <property type="match status" value="4"/>
</dbReference>
<dbReference type="OrthoDB" id="429467at2759"/>
<dbReference type="Pfam" id="PF13499">
    <property type="entry name" value="EF-hand_7"/>
    <property type="match status" value="2"/>
</dbReference>
<dbReference type="Proteomes" id="UP000683360">
    <property type="component" value="Unassembled WGS sequence"/>
</dbReference>
<accession>A0A8S3TP46</accession>
<dbReference type="PANTHER" id="PTHR23048">
    <property type="entry name" value="MYOSIN LIGHT CHAIN 1, 3"/>
    <property type="match status" value="1"/>
</dbReference>
<dbReference type="FunFam" id="1.10.238.10:FF:000178">
    <property type="entry name" value="Calmodulin-2 A"/>
    <property type="match status" value="1"/>
</dbReference>
<reference evidence="4" key="1">
    <citation type="submission" date="2021-03" db="EMBL/GenBank/DDBJ databases">
        <authorList>
            <person name="Bekaert M."/>
        </authorList>
    </citation>
    <scope>NUCLEOTIDE SEQUENCE</scope>
</reference>
<gene>
    <name evidence="4" type="ORF">MEDL_47912</name>
</gene>
<keyword evidence="1" id="KW-0677">Repeat</keyword>
<dbReference type="CDD" id="cd00051">
    <property type="entry name" value="EFh"/>
    <property type="match status" value="1"/>
</dbReference>
<dbReference type="InterPro" id="IPR002048">
    <property type="entry name" value="EF_hand_dom"/>
</dbReference>
<name>A0A8S3TP46_MYTED</name>
<comment type="caution">
    <text evidence="4">The sequence shown here is derived from an EMBL/GenBank/DDBJ whole genome shotgun (WGS) entry which is preliminary data.</text>
</comment>
<feature type="domain" description="EF-hand" evidence="3">
    <location>
        <begin position="83"/>
        <end position="118"/>
    </location>
</feature>
<evidence type="ECO:0000313" key="5">
    <source>
        <dbReference type="Proteomes" id="UP000683360"/>
    </source>
</evidence>
<dbReference type="AlphaFoldDB" id="A0A8S3TP46"/>
<proteinExistence type="predicted"/>
<feature type="domain" description="EF-hand" evidence="3">
    <location>
        <begin position="119"/>
        <end position="150"/>
    </location>
</feature>
<dbReference type="PROSITE" id="PS00018">
    <property type="entry name" value="EF_HAND_1"/>
    <property type="match status" value="4"/>
</dbReference>
<dbReference type="InterPro" id="IPR018247">
    <property type="entry name" value="EF_Hand_1_Ca_BS"/>
</dbReference>
<feature type="domain" description="EF-hand" evidence="3">
    <location>
        <begin position="10"/>
        <end position="45"/>
    </location>
</feature>
<sequence>MSSTYGLTPVQVEEFRQAFKLFDKDGDGTVSTNELGVVMRSLGQKPTDEELHAMINEVDEDGNGEIDFDEFLSMIAKKMGDIDSEEDLIQAFRIFDTNRTGYITSQEFREVMMNLGERLSYDEVTEMIVAADKNSSGKINYAEFCALLTK</sequence>
<keyword evidence="5" id="KW-1185">Reference proteome</keyword>
<dbReference type="PANTHER" id="PTHR23048:SF0">
    <property type="entry name" value="CALMODULIN LIKE 3"/>
    <property type="match status" value="1"/>
</dbReference>
<evidence type="ECO:0000256" key="2">
    <source>
        <dbReference type="ARBA" id="ARBA00022837"/>
    </source>
</evidence>
<dbReference type="InterPro" id="IPR050230">
    <property type="entry name" value="CALM/Myosin/TropC-like"/>
</dbReference>
<evidence type="ECO:0000313" key="4">
    <source>
        <dbReference type="EMBL" id="CAG2235466.1"/>
    </source>
</evidence>
<dbReference type="GO" id="GO:0005509">
    <property type="term" value="F:calcium ion binding"/>
    <property type="evidence" value="ECO:0007669"/>
    <property type="project" value="InterPro"/>
</dbReference>
<feature type="domain" description="EF-hand" evidence="3">
    <location>
        <begin position="46"/>
        <end position="81"/>
    </location>
</feature>
<keyword evidence="2" id="KW-0106">Calcium</keyword>
<dbReference type="Gene3D" id="1.10.238.10">
    <property type="entry name" value="EF-hand"/>
    <property type="match status" value="2"/>
</dbReference>
<organism evidence="4 5">
    <name type="scientific">Mytilus edulis</name>
    <name type="common">Blue mussel</name>
    <dbReference type="NCBI Taxonomy" id="6550"/>
    <lineage>
        <taxon>Eukaryota</taxon>
        <taxon>Metazoa</taxon>
        <taxon>Spiralia</taxon>
        <taxon>Lophotrochozoa</taxon>
        <taxon>Mollusca</taxon>
        <taxon>Bivalvia</taxon>
        <taxon>Autobranchia</taxon>
        <taxon>Pteriomorphia</taxon>
        <taxon>Mytilida</taxon>
        <taxon>Mytiloidea</taxon>
        <taxon>Mytilidae</taxon>
        <taxon>Mytilinae</taxon>
        <taxon>Mytilus</taxon>
    </lineage>
</organism>
<dbReference type="InterPro" id="IPR011992">
    <property type="entry name" value="EF-hand-dom_pair"/>
</dbReference>
<evidence type="ECO:0000256" key="1">
    <source>
        <dbReference type="ARBA" id="ARBA00022737"/>
    </source>
</evidence>
<dbReference type="SMART" id="SM00054">
    <property type="entry name" value="EFh"/>
    <property type="match status" value="4"/>
</dbReference>